<dbReference type="GO" id="GO:0047869">
    <property type="term" value="F:dimethylpropiothetin dethiomethylase activity"/>
    <property type="evidence" value="ECO:0007669"/>
    <property type="project" value="InterPro"/>
</dbReference>
<comment type="caution">
    <text evidence="1">The sequence shown here is derived from an EMBL/GenBank/DDBJ whole genome shotgun (WGS) entry which is preliminary data.</text>
</comment>
<dbReference type="AlphaFoldDB" id="A0A2T4J6C5"/>
<keyword evidence="2" id="KW-1185">Reference proteome</keyword>
<name>A0A2T4J6C5_FUSBL</name>
<dbReference type="Pfam" id="PF16867">
    <property type="entry name" value="DMSP_lyase"/>
    <property type="match status" value="1"/>
</dbReference>
<reference evidence="1 2" key="1">
    <citation type="submission" date="2018-03" db="EMBL/GenBank/DDBJ databases">
        <title>Rhodobacter blasticus.</title>
        <authorList>
            <person name="Meyer T.E."/>
            <person name="Miller S."/>
            <person name="Lodha T."/>
            <person name="Gandham S."/>
            <person name="Chintalapati S."/>
            <person name="Chintalapati V.R."/>
        </authorList>
    </citation>
    <scope>NUCLEOTIDE SEQUENCE [LARGE SCALE GENOMIC DNA]</scope>
    <source>
        <strain evidence="1 2">DSM 2131</strain>
    </source>
</reference>
<dbReference type="RefSeq" id="WP_107674168.1">
    <property type="nucleotide sequence ID" value="NZ_PZKE01000014.1"/>
</dbReference>
<sequence length="283" mass="29639">MTGLFGIPLGVPGAGRARYARAMAAFQAGKLSAAQLEAYRTAAAFDGQGPAAVLAERGLPVPAEAAPDPPALIRALVEEADLYLAGLPGPGVAEVRAGLARWRDGPVTPAPQAANAVLDAHLPAALAALAAAQPGLAAAIAAARPHLHWITYDGYDRAAIGEDFAAGHAYASIFGEEAAIPARDFDFGLFLIAPHVLYRDHAHAAPELYAPLTGPHGWRFGPGRPLVVKPAHRPVWNPAHRPHLTKVGPVPFLCLFGWTRDVAEVARVIPAADWPMLEALRLG</sequence>
<organism evidence="1 2">
    <name type="scientific">Fuscovulum blasticum DSM 2131</name>
    <dbReference type="NCBI Taxonomy" id="1188250"/>
    <lineage>
        <taxon>Bacteria</taxon>
        <taxon>Pseudomonadati</taxon>
        <taxon>Pseudomonadota</taxon>
        <taxon>Alphaproteobacteria</taxon>
        <taxon>Rhodobacterales</taxon>
        <taxon>Paracoccaceae</taxon>
        <taxon>Pseudogemmobacter</taxon>
    </lineage>
</organism>
<dbReference type="Gene3D" id="2.60.120.10">
    <property type="entry name" value="Jelly Rolls"/>
    <property type="match status" value="1"/>
</dbReference>
<evidence type="ECO:0000313" key="1">
    <source>
        <dbReference type="EMBL" id="PTE13454.1"/>
    </source>
</evidence>
<proteinExistence type="predicted"/>
<gene>
    <name evidence="1" type="ORF">C5F44_14015</name>
</gene>
<dbReference type="EMBL" id="PZKE01000014">
    <property type="protein sequence ID" value="PTE13454.1"/>
    <property type="molecule type" value="Genomic_DNA"/>
</dbReference>
<dbReference type="InterPro" id="IPR031723">
    <property type="entry name" value="DMSP_lyase"/>
</dbReference>
<evidence type="ECO:0000313" key="2">
    <source>
        <dbReference type="Proteomes" id="UP000241362"/>
    </source>
</evidence>
<dbReference type="Proteomes" id="UP000241362">
    <property type="component" value="Unassembled WGS sequence"/>
</dbReference>
<dbReference type="InterPro" id="IPR014710">
    <property type="entry name" value="RmlC-like_jellyroll"/>
</dbReference>
<protein>
    <submittedName>
        <fullName evidence="1">Uncharacterized protein</fullName>
    </submittedName>
</protein>
<accession>A0A2T4J6C5</accession>